<proteinExistence type="evidence at transcript level"/>
<feature type="signal peptide" evidence="1">
    <location>
        <begin position="1"/>
        <end position="17"/>
    </location>
</feature>
<dbReference type="Pfam" id="PF01395">
    <property type="entry name" value="PBP_GOBP"/>
    <property type="match status" value="1"/>
</dbReference>
<accession>A0A514TU12</accession>
<organism evidence="2">
    <name type="scientific">Encarsia formosa</name>
    <name type="common">Whitefly parasite</name>
    <dbReference type="NCBI Taxonomy" id="32400"/>
    <lineage>
        <taxon>Eukaryota</taxon>
        <taxon>Metazoa</taxon>
        <taxon>Ecdysozoa</taxon>
        <taxon>Arthropoda</taxon>
        <taxon>Hexapoda</taxon>
        <taxon>Insecta</taxon>
        <taxon>Pterygota</taxon>
        <taxon>Neoptera</taxon>
        <taxon>Endopterygota</taxon>
        <taxon>Hymenoptera</taxon>
        <taxon>Apocrita</taxon>
        <taxon>Proctotrupomorpha</taxon>
        <taxon>Chalcidoidea</taxon>
        <taxon>Aphelinidae</taxon>
        <taxon>Coccophaginae</taxon>
        <taxon>Encarsia</taxon>
    </lineage>
</organism>
<evidence type="ECO:0000256" key="1">
    <source>
        <dbReference type="SAM" id="SignalP"/>
    </source>
</evidence>
<feature type="chain" id="PRO_5021787397" evidence="1">
    <location>
        <begin position="18"/>
        <end position="156"/>
    </location>
</feature>
<dbReference type="Gene3D" id="1.10.238.20">
    <property type="entry name" value="Pheromone/general odorant binding protein domain"/>
    <property type="match status" value="1"/>
</dbReference>
<dbReference type="EMBL" id="MK990496">
    <property type="protein sequence ID" value="QDJ95974.1"/>
    <property type="molecule type" value="mRNA"/>
</dbReference>
<dbReference type="GO" id="GO:0005549">
    <property type="term" value="F:odorant binding"/>
    <property type="evidence" value="ECO:0007669"/>
    <property type="project" value="InterPro"/>
</dbReference>
<dbReference type="CDD" id="cd23992">
    <property type="entry name" value="PBP_GOBP"/>
    <property type="match status" value="1"/>
</dbReference>
<evidence type="ECO:0000313" key="2">
    <source>
        <dbReference type="EMBL" id="QDJ95974.1"/>
    </source>
</evidence>
<dbReference type="InterPro" id="IPR006170">
    <property type="entry name" value="PBP/GOBP"/>
</dbReference>
<dbReference type="AlphaFoldDB" id="A0A514TU12"/>
<keyword evidence="1" id="KW-0732">Signal</keyword>
<protein>
    <submittedName>
        <fullName evidence="2">Odorant-binding protein 31</fullName>
    </submittedName>
</protein>
<sequence>MANFILALYVLSSVLFGQELIHYSENKNYYDNLYHDLSENFYRCFNGSHFKSTEEFRYKLSYDSKARCVLACALQKDKIMIDDDVDKYEALKELRYAVKKQDRENVVKILYGCIDKAESNPDVCNKAYEVVKCSYRKFKILMKNPEKPIVQQQIQD</sequence>
<name>A0A514TU12_ENCFO</name>
<reference evidence="2" key="1">
    <citation type="submission" date="2019-05" db="EMBL/GenBank/DDBJ databases">
        <title>The identification and expression analysis of odorant binding protein genes in Encarsia formosa by antennal transcriptome analysis.</title>
        <authorList>
            <person name="He Y."/>
        </authorList>
    </citation>
    <scope>NUCLEOTIDE SEQUENCE</scope>
    <source>
        <tissue evidence="2">Antenna</tissue>
    </source>
</reference>
<dbReference type="SUPFAM" id="SSF47565">
    <property type="entry name" value="Insect pheromone/odorant-binding proteins"/>
    <property type="match status" value="1"/>
</dbReference>
<dbReference type="InterPro" id="IPR036728">
    <property type="entry name" value="PBP_GOBP_sf"/>
</dbReference>